<dbReference type="SUPFAM" id="SSF54495">
    <property type="entry name" value="UBC-like"/>
    <property type="match status" value="1"/>
</dbReference>
<dbReference type="Proteomes" id="UP000193642">
    <property type="component" value="Unassembled WGS sequence"/>
</dbReference>
<dbReference type="PROSITE" id="PS50181">
    <property type="entry name" value="FBOX"/>
    <property type="match status" value="1"/>
</dbReference>
<name>A0A1Y2CWJ3_9FUNG</name>
<dbReference type="AlphaFoldDB" id="A0A1Y2CWJ3"/>
<comment type="caution">
    <text evidence="3">The sequence shown here is derived from an EMBL/GenBank/DDBJ whole genome shotgun (WGS) entry which is preliminary data.</text>
</comment>
<reference evidence="3 4" key="1">
    <citation type="submission" date="2016-07" db="EMBL/GenBank/DDBJ databases">
        <title>Pervasive Adenine N6-methylation of Active Genes in Fungi.</title>
        <authorList>
            <consortium name="DOE Joint Genome Institute"/>
            <person name="Mondo S.J."/>
            <person name="Dannebaum R.O."/>
            <person name="Kuo R.C."/>
            <person name="Labutti K."/>
            <person name="Haridas S."/>
            <person name="Kuo A."/>
            <person name="Salamov A."/>
            <person name="Ahrendt S.R."/>
            <person name="Lipzen A."/>
            <person name="Sullivan W."/>
            <person name="Andreopoulos W.B."/>
            <person name="Clum A."/>
            <person name="Lindquist E."/>
            <person name="Daum C."/>
            <person name="Ramamoorthy G.K."/>
            <person name="Gryganskyi A."/>
            <person name="Culley D."/>
            <person name="Magnuson J.K."/>
            <person name="James T.Y."/>
            <person name="O'Malley M.A."/>
            <person name="Stajich J.E."/>
            <person name="Spatafora J.W."/>
            <person name="Visel A."/>
            <person name="Grigoriev I.V."/>
        </authorList>
    </citation>
    <scope>NUCLEOTIDE SEQUENCE [LARGE SCALE GENOMIC DNA]</scope>
    <source>
        <strain evidence="3 4">JEL800</strain>
    </source>
</reference>
<dbReference type="SMART" id="SM00212">
    <property type="entry name" value="UBCc"/>
    <property type="match status" value="1"/>
</dbReference>
<dbReference type="Pfam" id="PF00179">
    <property type="entry name" value="UQ_con"/>
    <property type="match status" value="1"/>
</dbReference>
<dbReference type="InterPro" id="IPR000608">
    <property type="entry name" value="UBC"/>
</dbReference>
<keyword evidence="4" id="KW-1185">Reference proteome</keyword>
<dbReference type="InterPro" id="IPR001810">
    <property type="entry name" value="F-box_dom"/>
</dbReference>
<proteinExistence type="predicted"/>
<feature type="domain" description="F-box" evidence="2">
    <location>
        <begin position="213"/>
        <end position="260"/>
    </location>
</feature>
<dbReference type="PROSITE" id="PS50127">
    <property type="entry name" value="UBC_2"/>
    <property type="match status" value="1"/>
</dbReference>
<gene>
    <name evidence="3" type="ORF">BCR33DRAFT_846206</name>
</gene>
<feature type="domain" description="UBC core" evidence="1">
    <location>
        <begin position="10"/>
        <end position="166"/>
    </location>
</feature>
<protein>
    <recommendedName>
        <fullName evidence="5">UBC core domain-containing protein</fullName>
    </recommendedName>
</protein>
<evidence type="ECO:0000259" key="2">
    <source>
        <dbReference type="PROSITE" id="PS50181"/>
    </source>
</evidence>
<evidence type="ECO:0000313" key="3">
    <source>
        <dbReference type="EMBL" id="ORY51401.1"/>
    </source>
</evidence>
<accession>A0A1Y2CWJ3</accession>
<sequence>MLRAASSSSADMRRIFIELKELQASPQVGITVTPRSEDATKLCVKMECQEGVYAGLPLHLGMELTNFPLGSPVVTMDTLITHPNVFSRTFICCDLLKGHLFTDSHGRISGYSPAYSLTTVLIQLMSFFSATNIEQDWEGMYTNTAGNAERLRAIENIKAFRCKHCSYNGPELASKCNKQFGVVGMGSAPVSVTVVENVNEAALQTRVMGLGGGMTFDVMPNELLLEIADHMAVSDIIKLGRAVPRFGDLVTKHNLSIRRDQRCFIYKTSIKEAVLGVGVWVASTGRNRDMKPVDFDLLSYDAFLNARIRQTIWGQGFTHFLPLALNPAHFSKALPILQQTIVHLDCNKSGGFSPEVALAILSKLMNLMVVDLMKAMDNSSSDSHMSFYDEAPQKTKLIASEKALTGYSQLLHLLLSFANIYPELVVSAENKLSNFIKNKDTRGKDRVPNIGEFLVLLFLQNKHTWSELALPVFREVSARNVVWMLDPKHGNKPYLAFIEPQATSDFRLNETYTAQQTSLRLLMFQVLFMRRVGLGEKTPTELLAELNSRFGYPRLGLAEQLVQDIKGIYAVKTFNAFLPLVGIPLPTKEYFTQFLKDSINLSHQKGYHQCSLTQKQLFTLRANAERGFMAPGFERGVQPKVESFFPNTFYKR</sequence>
<dbReference type="EMBL" id="MCGO01000005">
    <property type="protein sequence ID" value="ORY51401.1"/>
    <property type="molecule type" value="Genomic_DNA"/>
</dbReference>
<organism evidence="3 4">
    <name type="scientific">Rhizoclosmatium globosum</name>
    <dbReference type="NCBI Taxonomy" id="329046"/>
    <lineage>
        <taxon>Eukaryota</taxon>
        <taxon>Fungi</taxon>
        <taxon>Fungi incertae sedis</taxon>
        <taxon>Chytridiomycota</taxon>
        <taxon>Chytridiomycota incertae sedis</taxon>
        <taxon>Chytridiomycetes</taxon>
        <taxon>Chytridiales</taxon>
        <taxon>Chytriomycetaceae</taxon>
        <taxon>Rhizoclosmatium</taxon>
    </lineage>
</organism>
<evidence type="ECO:0000313" key="4">
    <source>
        <dbReference type="Proteomes" id="UP000193642"/>
    </source>
</evidence>
<dbReference type="CDD" id="cd23955">
    <property type="entry name" value="UBCc_invertebrate"/>
    <property type="match status" value="1"/>
</dbReference>
<dbReference type="OrthoDB" id="109543at2759"/>
<dbReference type="STRING" id="329046.A0A1Y2CWJ3"/>
<dbReference type="Gene3D" id="3.10.110.10">
    <property type="entry name" value="Ubiquitin Conjugating Enzyme"/>
    <property type="match status" value="1"/>
</dbReference>
<evidence type="ECO:0008006" key="5">
    <source>
        <dbReference type="Google" id="ProtNLM"/>
    </source>
</evidence>
<evidence type="ECO:0000259" key="1">
    <source>
        <dbReference type="PROSITE" id="PS50127"/>
    </source>
</evidence>
<dbReference type="InterPro" id="IPR016135">
    <property type="entry name" value="UBQ-conjugating_enzyme/RWD"/>
</dbReference>